<dbReference type="AlphaFoldDB" id="A0A455ST05"/>
<evidence type="ECO:0000313" key="3">
    <source>
        <dbReference type="EMBL" id="BBH90274.1"/>
    </source>
</evidence>
<evidence type="ECO:0008006" key="4">
    <source>
        <dbReference type="Google" id="ProtNLM"/>
    </source>
</evidence>
<gene>
    <name evidence="1" type="ORF">KTC_48950</name>
    <name evidence="2" type="ORF">KTC_49600</name>
    <name evidence="3" type="ORF">KTC_50250</name>
</gene>
<sequence length="349" mass="38818">MAYGTLQILDTLAANRTLIADYGEENTYRAVQQFLDAHNEIVNMMTSDLVEQTTDRLRRYGGVDTMTMIEGDEHSSPDVQKITTGVNVGFPLRLFQVGLQWTRKYLQTRTVAEIAAQVNAAMTADIRRLQTEIKKAIFTPTNNLNYLDRLVDNLNLPIRALLNADGTPLPPDPYENAFDGNTHTHYLAVSALDVNALNSLINTVLEHYNTGTIKVYISQAQEAAVRSLSGFTAYVDARVLPPTTTAVGRTPLDTMNIYNRAIGVFGAAEIWVKPWIPNNYLFAYNPAQTKPLAMRVRDAQSGSLRIAAELESYPLHAQYMEREYGIAVQERSNGAVLYIGGSTYVTPTF</sequence>
<reference evidence="2" key="1">
    <citation type="submission" date="2018-12" db="EMBL/GenBank/DDBJ databases">
        <title>Novel natural products biosynthetic potential of the class Ktedonobacteria.</title>
        <authorList>
            <person name="Zheng Y."/>
            <person name="Saitou A."/>
            <person name="Wang C.M."/>
            <person name="Toyoda A."/>
            <person name="Minakuchi Y."/>
            <person name="Sekiguchi Y."/>
            <person name="Ueda K."/>
            <person name="Takano H."/>
            <person name="Sakai Y."/>
            <person name="Yokota A."/>
            <person name="Yabe S."/>
        </authorList>
    </citation>
    <scope>NUCLEOTIDE SEQUENCE</scope>
    <source>
        <strain evidence="2">COM3</strain>
    </source>
</reference>
<protein>
    <recommendedName>
        <fullName evidence="4">Phage capsid protein</fullName>
    </recommendedName>
</protein>
<evidence type="ECO:0000313" key="2">
    <source>
        <dbReference type="EMBL" id="BBH90209.1"/>
    </source>
</evidence>
<proteinExistence type="predicted"/>
<dbReference type="EMBL" id="AP019376">
    <property type="protein sequence ID" value="BBH90144.1"/>
    <property type="molecule type" value="Genomic_DNA"/>
</dbReference>
<evidence type="ECO:0000313" key="1">
    <source>
        <dbReference type="EMBL" id="BBH90144.1"/>
    </source>
</evidence>
<accession>A0A455ST05</accession>
<dbReference type="EMBL" id="AP019376">
    <property type="protein sequence ID" value="BBH90209.1"/>
    <property type="molecule type" value="Genomic_DNA"/>
</dbReference>
<dbReference type="EMBL" id="AP019376">
    <property type="protein sequence ID" value="BBH90274.1"/>
    <property type="molecule type" value="Genomic_DNA"/>
</dbReference>
<name>A0A455ST05_9CHLR</name>
<organism evidence="2">
    <name type="scientific">Thermosporothrix sp. COM3</name>
    <dbReference type="NCBI Taxonomy" id="2490863"/>
    <lineage>
        <taxon>Bacteria</taxon>
        <taxon>Bacillati</taxon>
        <taxon>Chloroflexota</taxon>
        <taxon>Ktedonobacteria</taxon>
        <taxon>Ktedonobacterales</taxon>
        <taxon>Thermosporotrichaceae</taxon>
        <taxon>Thermosporothrix</taxon>
    </lineage>
</organism>